<keyword evidence="3" id="KW-1185">Reference proteome</keyword>
<comment type="caution">
    <text evidence="2">The sequence shown here is derived from an EMBL/GenBank/DDBJ whole genome shotgun (WGS) entry which is preliminary data.</text>
</comment>
<evidence type="ECO:0000313" key="3">
    <source>
        <dbReference type="Proteomes" id="UP000030832"/>
    </source>
</evidence>
<feature type="signal peptide" evidence="1">
    <location>
        <begin position="1"/>
        <end position="23"/>
    </location>
</feature>
<evidence type="ECO:0000313" key="2">
    <source>
        <dbReference type="EMBL" id="KHF39125.1"/>
    </source>
</evidence>
<dbReference type="eggNOG" id="ENOG5031ACE">
    <property type="taxonomic scope" value="Bacteria"/>
</dbReference>
<feature type="chain" id="PRO_5039668698" evidence="1">
    <location>
        <begin position="24"/>
        <end position="532"/>
    </location>
</feature>
<reference evidence="2 3" key="1">
    <citation type="submission" date="2014-09" db="EMBL/GenBank/DDBJ databases">
        <title>Genome sequencing and annotation of Bacillus Okhensis strain Kh10-101T.</title>
        <authorList>
            <person name="Prakash J.S."/>
        </authorList>
    </citation>
    <scope>NUCLEOTIDE SEQUENCE [LARGE SCALE GENOMIC DNA]</scope>
    <source>
        <strain evidence="3">Kh10-101T</strain>
    </source>
</reference>
<keyword evidence="1" id="KW-0732">Signal</keyword>
<sequence>MRKQKRMLLIILVIMLSTNLSHTQVFAKKDQTLPINIEEETGHGIELIDTAESTYYNLVKDIVYTYEIKTKPASYLTVTKRMIDRDDHFIFTTLDNQSDQAVELSFSIPVADTGYYSLQSLDQFITGPRFNDAIHVDLTTHPFGLLTTYKENEFSSNVMIGKQYHSRKITDNYEDGRKSVMREFLSENQNFDIDSKEDELLFKMDMRSKGEDILDHWLVFSKERLFDSEDSFTEWAKIYHNKKRKHNNWYTAEGPYKKVGKSAEPAPASKLQYARNLLIVREDEALTRYKETEERYFRNIMLNSLANLTIFKDGKDYWETEYTNHWLNRRYGIEAPYIDTRHNEKVALYLEEVGKIFDIPELRTAIIDYADFLVKQIEAEQVVKVAPDAYLISDYFTYYQDTAVTHSSLNHVLGGMNLLLQTYVDTDEEKYLQAATFIQNGIDELGDQWLNDQGDTWYQINPDHSFQGEDYPILTLTDLLISLQLWKEVDDSRIHTIEMLAQSKANYLVNKGVSLPKEVIRLLDEHEIEFGK</sequence>
<proteinExistence type="predicted"/>
<organism evidence="2 3">
    <name type="scientific">Halalkalibacter okhensis</name>
    <dbReference type="NCBI Taxonomy" id="333138"/>
    <lineage>
        <taxon>Bacteria</taxon>
        <taxon>Bacillati</taxon>
        <taxon>Bacillota</taxon>
        <taxon>Bacilli</taxon>
        <taxon>Bacillales</taxon>
        <taxon>Bacillaceae</taxon>
        <taxon>Halalkalibacter</taxon>
    </lineage>
</organism>
<accession>A0A0B0ICT5</accession>
<evidence type="ECO:0000256" key="1">
    <source>
        <dbReference type="SAM" id="SignalP"/>
    </source>
</evidence>
<dbReference type="STRING" id="333138.LQ50_16970"/>
<dbReference type="OrthoDB" id="1736525at2"/>
<gene>
    <name evidence="2" type="ORF">LQ50_16970</name>
</gene>
<dbReference type="RefSeq" id="WP_034631195.1">
    <property type="nucleotide sequence ID" value="NZ_JRJU01000023.1"/>
</dbReference>
<dbReference type="Proteomes" id="UP000030832">
    <property type="component" value="Unassembled WGS sequence"/>
</dbReference>
<dbReference type="EMBL" id="JRJU01000023">
    <property type="protein sequence ID" value="KHF39125.1"/>
    <property type="molecule type" value="Genomic_DNA"/>
</dbReference>
<protein>
    <submittedName>
        <fullName evidence="2">Uncharacterized protein</fullName>
    </submittedName>
</protein>
<name>A0A0B0ICT5_9BACI</name>
<dbReference type="AlphaFoldDB" id="A0A0B0ICT5"/>